<keyword evidence="1" id="KW-0175">Coiled coil</keyword>
<dbReference type="EMBL" id="FMXE01000052">
    <property type="protein sequence ID" value="SDA96595.1"/>
    <property type="molecule type" value="Genomic_DNA"/>
</dbReference>
<name>A0A1G5ZHZ9_9BACT</name>
<feature type="coiled-coil region" evidence="1">
    <location>
        <begin position="87"/>
        <end position="114"/>
    </location>
</feature>
<gene>
    <name evidence="3" type="ORF">SAMN03080617_03910</name>
    <name evidence="4" type="ORF">SAMN03080617_04261</name>
</gene>
<dbReference type="OrthoDB" id="839288at2"/>
<keyword evidence="5" id="KW-1185">Reference proteome</keyword>
<dbReference type="RefSeq" id="WP_092733944.1">
    <property type="nucleotide sequence ID" value="NZ_FMXE01000040.1"/>
</dbReference>
<dbReference type="InterPro" id="IPR009057">
    <property type="entry name" value="Homeodomain-like_sf"/>
</dbReference>
<reference evidence="5" key="1">
    <citation type="submission" date="2016-10" db="EMBL/GenBank/DDBJ databases">
        <authorList>
            <person name="Varghese N."/>
            <person name="Submissions S."/>
        </authorList>
    </citation>
    <scope>NUCLEOTIDE SEQUENCE [LARGE SCALE GENOMIC DNA]</scope>
    <source>
        <strain evidence="5">DSM 22703</strain>
    </source>
</reference>
<proteinExistence type="predicted"/>
<protein>
    <submittedName>
        <fullName evidence="3">Transposase and inactivated derivatives</fullName>
    </submittedName>
</protein>
<organism evidence="3 5">
    <name type="scientific">Algoriphagus alkaliphilus</name>
    <dbReference type="NCBI Taxonomy" id="279824"/>
    <lineage>
        <taxon>Bacteria</taxon>
        <taxon>Pseudomonadati</taxon>
        <taxon>Bacteroidota</taxon>
        <taxon>Cytophagia</taxon>
        <taxon>Cytophagales</taxon>
        <taxon>Cyclobacteriaceae</taxon>
        <taxon>Algoriphagus</taxon>
    </lineage>
</organism>
<dbReference type="Pfam" id="PF01710">
    <property type="entry name" value="HTH_Tnp_IS630"/>
    <property type="match status" value="1"/>
</dbReference>
<dbReference type="EMBL" id="FMXE01000040">
    <property type="protein sequence ID" value="SDA94499.1"/>
    <property type="molecule type" value="Genomic_DNA"/>
</dbReference>
<dbReference type="Proteomes" id="UP000198756">
    <property type="component" value="Unassembled WGS sequence"/>
</dbReference>
<evidence type="ECO:0000313" key="5">
    <source>
        <dbReference type="Proteomes" id="UP000198756"/>
    </source>
</evidence>
<dbReference type="SUPFAM" id="SSF46689">
    <property type="entry name" value="Homeodomain-like"/>
    <property type="match status" value="1"/>
</dbReference>
<sequence length="147" mass="17205">TDNAWIKLTHFVGVKNQIKMKMTFHLKPQRIFSEDLRKQIVGQIERGEFTVTQAMREYGIGGKQTVYNWLYRYSRTLKKGTRMVMEKDSQSKTAQELRNRIKELEAALGRKSLEADLYRIIVEQASDEYGVDLKKNFGEHASESDRK</sequence>
<evidence type="ECO:0000313" key="4">
    <source>
        <dbReference type="EMBL" id="SDA96595.1"/>
    </source>
</evidence>
<dbReference type="AlphaFoldDB" id="A0A1G5ZHZ9"/>
<dbReference type="STRING" id="279824.SAMN03080617_03910"/>
<accession>A0A1G5ZHZ9</accession>
<feature type="domain" description="Transposase Synechocystis PCC 6803" evidence="2">
    <location>
        <begin position="32"/>
        <end position="81"/>
    </location>
</feature>
<evidence type="ECO:0000313" key="3">
    <source>
        <dbReference type="EMBL" id="SDA94499.1"/>
    </source>
</evidence>
<evidence type="ECO:0000256" key="1">
    <source>
        <dbReference type="SAM" id="Coils"/>
    </source>
</evidence>
<dbReference type="Gene3D" id="1.10.10.60">
    <property type="entry name" value="Homeodomain-like"/>
    <property type="match status" value="1"/>
</dbReference>
<evidence type="ECO:0000259" key="2">
    <source>
        <dbReference type="Pfam" id="PF01710"/>
    </source>
</evidence>
<reference evidence="3" key="2">
    <citation type="submission" date="2016-10" db="EMBL/GenBank/DDBJ databases">
        <authorList>
            <person name="de Groot N.N."/>
        </authorList>
    </citation>
    <scope>NUCLEOTIDE SEQUENCE [LARGE SCALE GENOMIC DNA]</scope>
    <source>
        <strain evidence="3">DSM 22703</strain>
    </source>
</reference>
<dbReference type="InterPro" id="IPR002622">
    <property type="entry name" value="Transposase_14"/>
</dbReference>
<feature type="non-terminal residue" evidence="3">
    <location>
        <position position="1"/>
    </location>
</feature>